<dbReference type="GO" id="GO:0005737">
    <property type="term" value="C:cytoplasm"/>
    <property type="evidence" value="ECO:0007669"/>
    <property type="project" value="UniProtKB-SubCell"/>
</dbReference>
<dbReference type="InterPro" id="IPR001353">
    <property type="entry name" value="Proteasome_sua/b"/>
</dbReference>
<keyword evidence="3 4" id="KW-0539">Nucleus</keyword>
<dbReference type="PROSITE" id="PS00854">
    <property type="entry name" value="PROTEASOME_BETA_1"/>
    <property type="match status" value="1"/>
</dbReference>
<dbReference type="PANTHER" id="PTHR32194:SF6">
    <property type="entry name" value="PROTEASOME SUBUNIT BETA"/>
    <property type="match status" value="1"/>
</dbReference>
<organism evidence="6">
    <name type="scientific">Chlamydomonas euryale</name>
    <dbReference type="NCBI Taxonomy" id="1486919"/>
    <lineage>
        <taxon>Eukaryota</taxon>
        <taxon>Viridiplantae</taxon>
        <taxon>Chlorophyta</taxon>
        <taxon>core chlorophytes</taxon>
        <taxon>Chlorophyceae</taxon>
        <taxon>CS clade</taxon>
        <taxon>Chlamydomonadales</taxon>
        <taxon>Chlamydomonadaceae</taxon>
        <taxon>Chlamydomonas</taxon>
    </lineage>
</organism>
<feature type="region of interest" description="Disordered" evidence="5">
    <location>
        <begin position="1"/>
        <end position="44"/>
    </location>
</feature>
<proteinExistence type="inferred from homology"/>
<comment type="similarity">
    <text evidence="4">Belongs to the peptidase T1B family.</text>
</comment>
<dbReference type="GO" id="GO:0005839">
    <property type="term" value="C:proteasome core complex"/>
    <property type="evidence" value="ECO:0007669"/>
    <property type="project" value="InterPro"/>
</dbReference>
<dbReference type="Gene3D" id="3.60.20.10">
    <property type="entry name" value="Glutamine Phosphoribosylpyrophosphate, subunit 1, domain 1"/>
    <property type="match status" value="1"/>
</dbReference>
<evidence type="ECO:0000256" key="2">
    <source>
        <dbReference type="ARBA" id="ARBA00022942"/>
    </source>
</evidence>
<evidence type="ECO:0000256" key="4">
    <source>
        <dbReference type="RuleBase" id="RU004203"/>
    </source>
</evidence>
<evidence type="ECO:0000256" key="5">
    <source>
        <dbReference type="SAM" id="MobiDB-lite"/>
    </source>
</evidence>
<dbReference type="SUPFAM" id="SSF56235">
    <property type="entry name" value="N-terminal nucleophile aminohydrolases (Ntn hydrolases)"/>
    <property type="match status" value="1"/>
</dbReference>
<dbReference type="GO" id="GO:0005634">
    <property type="term" value="C:nucleus"/>
    <property type="evidence" value="ECO:0007669"/>
    <property type="project" value="UniProtKB-SubCell"/>
</dbReference>
<dbReference type="AlphaFoldDB" id="A0A7R9V8M8"/>
<dbReference type="InterPro" id="IPR029055">
    <property type="entry name" value="Ntn_hydrolases_N"/>
</dbReference>
<evidence type="ECO:0000256" key="3">
    <source>
        <dbReference type="ARBA" id="ARBA00023242"/>
    </source>
</evidence>
<sequence length="290" mass="32056">MIPAPQSHSKALGPGVTGPELLNPTSAVLERPPQPKPQQPLAGGHAFMVDPSAVPGAHGADPTRQHTKYPYVTGTSVMAIKYKDGVLIAADTLGAYGSTKRYKSTERMYQVNDKTVIGAGGEISDFQHIQTLLDELSTDDFRTDDGIQLTPQEIYSYLCRVMYNRRNKFDPLWNSLIVGGVQPDGKGFLGNVTMNGTHYTDSHVATGFASQLARPLFRERQRDDMSEEDAVTLIHDALKVCYYRDKQSINKFQIAKVTTAGTSISSAFSLDMRWDYEVFKEPTKFSIGAW</sequence>
<comment type="subcellular location">
    <subcellularLocation>
        <location evidence="4">Cytoplasm</location>
    </subcellularLocation>
    <subcellularLocation>
        <location evidence="4">Nucleus</location>
    </subcellularLocation>
</comment>
<comment type="function">
    <text evidence="4">Component of the proteasome, a multicatalytic proteinase complex which is characterized by its ability to cleave peptides with Arg, Phe, Tyr, Leu, and Glu adjacent to the leaving group at neutral or slightly basic pH. The proteasome has an ATP-dependent proteolytic activity.</text>
</comment>
<accession>A0A7R9V8M8</accession>
<comment type="subunit">
    <text evidence="4">Component of the proteasome complex.</text>
</comment>
<dbReference type="CDD" id="cd03760">
    <property type="entry name" value="proteasome_beta_type_4"/>
    <property type="match status" value="1"/>
</dbReference>
<dbReference type="PROSITE" id="PS51476">
    <property type="entry name" value="PROTEASOME_BETA_2"/>
    <property type="match status" value="1"/>
</dbReference>
<dbReference type="InterPro" id="IPR016295">
    <property type="entry name" value="Proteasome_beta4"/>
</dbReference>
<dbReference type="InterPro" id="IPR016050">
    <property type="entry name" value="Proteasome_bsu_CS"/>
</dbReference>
<keyword evidence="2 4" id="KW-0647">Proteasome</keyword>
<keyword evidence="1 4" id="KW-0963">Cytoplasm</keyword>
<dbReference type="GO" id="GO:0051603">
    <property type="term" value="P:proteolysis involved in protein catabolic process"/>
    <property type="evidence" value="ECO:0007669"/>
    <property type="project" value="InterPro"/>
</dbReference>
<dbReference type="EMBL" id="HBEC01016580">
    <property type="protein sequence ID" value="CAD8287704.1"/>
    <property type="molecule type" value="Transcribed_RNA"/>
</dbReference>
<dbReference type="Pfam" id="PF00227">
    <property type="entry name" value="Proteasome"/>
    <property type="match status" value="1"/>
</dbReference>
<reference evidence="6" key="1">
    <citation type="submission" date="2021-01" db="EMBL/GenBank/DDBJ databases">
        <authorList>
            <person name="Corre E."/>
            <person name="Pelletier E."/>
            <person name="Niang G."/>
            <person name="Scheremetjew M."/>
            <person name="Finn R."/>
            <person name="Kale V."/>
            <person name="Holt S."/>
            <person name="Cochrane G."/>
            <person name="Meng A."/>
            <person name="Brown T."/>
            <person name="Cohen L."/>
        </authorList>
    </citation>
    <scope>NUCLEOTIDE SEQUENCE</scope>
    <source>
        <strain evidence="6">CCMP219</strain>
    </source>
</reference>
<dbReference type="PANTHER" id="PTHR32194">
    <property type="entry name" value="METALLOPROTEASE TLDD"/>
    <property type="match status" value="1"/>
</dbReference>
<dbReference type="InterPro" id="IPR023333">
    <property type="entry name" value="Proteasome_suB-type"/>
</dbReference>
<evidence type="ECO:0000256" key="1">
    <source>
        <dbReference type="ARBA" id="ARBA00022490"/>
    </source>
</evidence>
<evidence type="ECO:0000313" key="6">
    <source>
        <dbReference type="EMBL" id="CAD8287704.1"/>
    </source>
</evidence>
<name>A0A7R9V8M8_9CHLO</name>
<gene>
    <name evidence="6" type="ORF">CEUR00632_LOCUS7743</name>
</gene>
<protein>
    <recommendedName>
        <fullName evidence="4">Proteasome subunit beta</fullName>
    </recommendedName>
</protein>